<gene>
    <name evidence="9" type="ORF">GJJ64_07650</name>
</gene>
<evidence type="ECO:0000256" key="6">
    <source>
        <dbReference type="ARBA" id="ARBA00023237"/>
    </source>
</evidence>
<dbReference type="InterPro" id="IPR023996">
    <property type="entry name" value="TonB-dep_OMP_SusC/RagA"/>
</dbReference>
<comment type="similarity">
    <text evidence="7">Belongs to the TonB-dependent receptor family.</text>
</comment>
<dbReference type="NCBIfam" id="TIGR04057">
    <property type="entry name" value="SusC_RagA_signa"/>
    <property type="match status" value="1"/>
</dbReference>
<dbReference type="InterPro" id="IPR037066">
    <property type="entry name" value="Plug_dom_sf"/>
</dbReference>
<dbReference type="AlphaFoldDB" id="A0A7K0FMA0"/>
<dbReference type="Gene3D" id="2.170.130.10">
    <property type="entry name" value="TonB-dependent receptor, plug domain"/>
    <property type="match status" value="1"/>
</dbReference>
<keyword evidence="3 7" id="KW-1134">Transmembrane beta strand</keyword>
<evidence type="ECO:0000313" key="10">
    <source>
        <dbReference type="Proteomes" id="UP000462931"/>
    </source>
</evidence>
<keyword evidence="2 7" id="KW-0813">Transport</keyword>
<reference evidence="9 10" key="1">
    <citation type="submission" date="2019-11" db="EMBL/GenBank/DDBJ databases">
        <authorList>
            <person name="Cheng Q."/>
            <person name="Yang Z."/>
        </authorList>
    </citation>
    <scope>NUCLEOTIDE SEQUENCE [LARGE SCALE GENOMIC DNA]</scope>
    <source>
        <strain evidence="9 10">HX-22-1</strain>
    </source>
</reference>
<sequence>MSAFSQTRQITGKVIDKSGEALIGVSVGIKGTSQGATTDVNGSFKLNIPSVGNTVLVVRYIGFKSKEITVGSQNNFNITLEDDTKSLDEVVVVGYGTVKKSDLTGSVGVVTGSELAKVPVPNVAEALTGKIAGLQVVTTEGSPDAEIKVRLRGGGSISQDNSPLYIVDGFPVSSINNIASSDIENITFLKDAASTAIYGSRAANGVIVITTKEGKEGKISVTANAYAGFRTITKELEALSPYEYVLYQYELDQTTTFQNYYGVYQDLDIYKSVQGSNWQDQVFGRNASQEFYNLGISGGSKNTRYNFGLTRNKEQSVMIGSGYERNNLNFKLNTDISSKLSVDFNTRLSYLLIDGAGVNVGSGATTRLRNSIKYAPTRGLRGFEQSLVDDDDFIDAETQSLLYNPVESALDEYKKQYRFNNNLNAGLKWKITKKFSFRTEGGYEFRYDKTDNVWGPATSNARNYAGQPIGNVSSLNGNSYRVANYFTYDNNKFLSKNHALNVVAGQELLSSGFKSVTNESRFFPVDMSADDVLANFNFGTAIPTVSYISQDDRLSSYFGRLNYTFKNRYILTSTLRADGSSKFAPGNRWGYFPSVAVAWKMTEENFLKSQADWLQQLKLRASYGSTGNNRIPNNAWQSIYTTNNENKPYFLNEVESSNFIPGNFLYNPELKWETTVNSNVGLDASLFNGRINVVFDAYLNKTKDLLVQAPLAQSSGFPSQYQNFGSTSNRGIELTLDGYIIDKKDFKLSASVNFGINRNRVEEYKNGDANFKLFTSGWNGTAQPLEDYLIQQGLPVGQMFGYVTDGMYSFNDFTWNAGAQKWDLVSGVPNNSALISANYFGPGTLKFKDISGPDGVPDGVINSFDRTVIGNSNPKHIGGFNLVAKYKAFDLFAAFNWTYGNSIYNANKLDFTSFLLSRRYQNLTSEMSINNRFTTIDPLTGNNIAYGRFGDPQRLQELNQNASIWHPLMTQTPLHSWAIEDGSFLRLNTLTLGYTLPNKVSKRLGMSNLRLYVTGYNLFIITNYTGFDPEVDARRNPPVTPGVDYSAYPKSRSFIGGINVTF</sequence>
<dbReference type="PROSITE" id="PS52016">
    <property type="entry name" value="TONB_DEPENDENT_REC_3"/>
    <property type="match status" value="1"/>
</dbReference>
<organism evidence="9 10">
    <name type="scientific">Pedobacter puniceum</name>
    <dbReference type="NCBI Taxonomy" id="2666136"/>
    <lineage>
        <taxon>Bacteria</taxon>
        <taxon>Pseudomonadati</taxon>
        <taxon>Bacteroidota</taxon>
        <taxon>Sphingobacteriia</taxon>
        <taxon>Sphingobacteriales</taxon>
        <taxon>Sphingobacteriaceae</taxon>
        <taxon>Pedobacter</taxon>
    </lineage>
</organism>
<comment type="subcellular location">
    <subcellularLocation>
        <location evidence="1 7">Cell outer membrane</location>
        <topology evidence="1 7">Multi-pass membrane protein</topology>
    </subcellularLocation>
</comment>
<evidence type="ECO:0000256" key="7">
    <source>
        <dbReference type="PROSITE-ProRule" id="PRU01360"/>
    </source>
</evidence>
<evidence type="ECO:0000256" key="5">
    <source>
        <dbReference type="ARBA" id="ARBA00023136"/>
    </source>
</evidence>
<name>A0A7K0FMA0_9SPHI</name>
<keyword evidence="6 7" id="KW-0998">Cell outer membrane</keyword>
<dbReference type="InterPro" id="IPR039426">
    <property type="entry name" value="TonB-dep_rcpt-like"/>
</dbReference>
<dbReference type="RefSeq" id="WP_154287890.1">
    <property type="nucleotide sequence ID" value="NZ_WKJI01000002.1"/>
</dbReference>
<dbReference type="Proteomes" id="UP000462931">
    <property type="component" value="Unassembled WGS sequence"/>
</dbReference>
<dbReference type="InterPro" id="IPR036942">
    <property type="entry name" value="Beta-barrel_TonB_sf"/>
</dbReference>
<keyword evidence="4 7" id="KW-0812">Transmembrane</keyword>
<evidence type="ECO:0000259" key="8">
    <source>
        <dbReference type="Pfam" id="PF07715"/>
    </source>
</evidence>
<keyword evidence="5 7" id="KW-0472">Membrane</keyword>
<dbReference type="SUPFAM" id="SSF56935">
    <property type="entry name" value="Porins"/>
    <property type="match status" value="1"/>
</dbReference>
<dbReference type="InterPro" id="IPR012910">
    <property type="entry name" value="Plug_dom"/>
</dbReference>
<comment type="caution">
    <text evidence="9">The sequence shown here is derived from an EMBL/GenBank/DDBJ whole genome shotgun (WGS) entry which is preliminary data.</text>
</comment>
<dbReference type="Gene3D" id="2.40.170.20">
    <property type="entry name" value="TonB-dependent receptor, beta-barrel domain"/>
    <property type="match status" value="1"/>
</dbReference>
<dbReference type="FunFam" id="2.170.130.10:FF:000008">
    <property type="entry name" value="SusC/RagA family TonB-linked outer membrane protein"/>
    <property type="match status" value="1"/>
</dbReference>
<evidence type="ECO:0000256" key="1">
    <source>
        <dbReference type="ARBA" id="ARBA00004571"/>
    </source>
</evidence>
<dbReference type="GO" id="GO:0009279">
    <property type="term" value="C:cell outer membrane"/>
    <property type="evidence" value="ECO:0007669"/>
    <property type="project" value="UniProtKB-SubCell"/>
</dbReference>
<dbReference type="Gene3D" id="2.60.40.1120">
    <property type="entry name" value="Carboxypeptidase-like, regulatory domain"/>
    <property type="match status" value="1"/>
</dbReference>
<dbReference type="EMBL" id="WKJI01000002">
    <property type="protein sequence ID" value="MRX47053.1"/>
    <property type="molecule type" value="Genomic_DNA"/>
</dbReference>
<dbReference type="Pfam" id="PF13715">
    <property type="entry name" value="CarbopepD_reg_2"/>
    <property type="match status" value="1"/>
</dbReference>
<accession>A0A7K0FMA0</accession>
<dbReference type="SUPFAM" id="SSF49464">
    <property type="entry name" value="Carboxypeptidase regulatory domain-like"/>
    <property type="match status" value="1"/>
</dbReference>
<evidence type="ECO:0000313" key="9">
    <source>
        <dbReference type="EMBL" id="MRX47053.1"/>
    </source>
</evidence>
<evidence type="ECO:0000256" key="2">
    <source>
        <dbReference type="ARBA" id="ARBA00022448"/>
    </source>
</evidence>
<evidence type="ECO:0000256" key="4">
    <source>
        <dbReference type="ARBA" id="ARBA00022692"/>
    </source>
</evidence>
<protein>
    <submittedName>
        <fullName evidence="9">SusC/RagA family TonB-linked outer membrane protein</fullName>
    </submittedName>
</protein>
<dbReference type="NCBIfam" id="TIGR04056">
    <property type="entry name" value="OMP_RagA_SusC"/>
    <property type="match status" value="1"/>
</dbReference>
<proteinExistence type="inferred from homology"/>
<dbReference type="InterPro" id="IPR008969">
    <property type="entry name" value="CarboxyPept-like_regulatory"/>
</dbReference>
<dbReference type="Pfam" id="PF07715">
    <property type="entry name" value="Plug"/>
    <property type="match status" value="1"/>
</dbReference>
<keyword evidence="10" id="KW-1185">Reference proteome</keyword>
<dbReference type="InterPro" id="IPR023997">
    <property type="entry name" value="TonB-dep_OMP_SusC/RagA_CS"/>
</dbReference>
<feature type="domain" description="TonB-dependent receptor plug" evidence="8">
    <location>
        <begin position="100"/>
        <end position="206"/>
    </location>
</feature>
<evidence type="ECO:0000256" key="3">
    <source>
        <dbReference type="ARBA" id="ARBA00022452"/>
    </source>
</evidence>